<sequence>MIWLLSSFLCVTFLLLLCFSDIWFFMRIGFLYSYACFWQTLPEDIFETLVLRNLVLTSDLDYTLHMNNARYLREADIARCVIFARYRLVRALNVLKAATVLSASCSRFRRPLSLFERFSIHTRILGWDDHAFYLEQKFVTCQKNFVAAVIHCRHHVTGTTPVALVELIMRKKVESPELPEEVKHWLKYNEANSQRLRAESNNQKNEKEQ</sequence>
<proteinExistence type="inferred from homology"/>
<dbReference type="PANTHER" id="PTHR12475">
    <property type="match status" value="1"/>
</dbReference>
<dbReference type="RefSeq" id="XP_015269618.1">
    <property type="nucleotide sequence ID" value="XM_015414132.1"/>
</dbReference>
<evidence type="ECO:0000313" key="4">
    <source>
        <dbReference type="RefSeq" id="XP_015269618.1"/>
    </source>
</evidence>
<dbReference type="InterPro" id="IPR051490">
    <property type="entry name" value="THEM6_lcsJ_thioesterase"/>
</dbReference>
<dbReference type="Pfam" id="PF13279">
    <property type="entry name" value="4HBT_2"/>
    <property type="match status" value="1"/>
</dbReference>
<dbReference type="InterPro" id="IPR029069">
    <property type="entry name" value="HotDog_dom_sf"/>
</dbReference>
<comment type="similarity">
    <text evidence="1">Belongs to the THEM6 family.</text>
</comment>
<evidence type="ECO:0000313" key="3">
    <source>
        <dbReference type="Proteomes" id="UP000694871"/>
    </source>
</evidence>
<organism evidence="3 4">
    <name type="scientific">Gekko japonicus</name>
    <name type="common">Schlegel's Japanese gecko</name>
    <dbReference type="NCBI Taxonomy" id="146911"/>
    <lineage>
        <taxon>Eukaryota</taxon>
        <taxon>Metazoa</taxon>
        <taxon>Chordata</taxon>
        <taxon>Craniata</taxon>
        <taxon>Vertebrata</taxon>
        <taxon>Euteleostomi</taxon>
        <taxon>Lepidosauria</taxon>
        <taxon>Squamata</taxon>
        <taxon>Bifurcata</taxon>
        <taxon>Gekkota</taxon>
        <taxon>Gekkonidae</taxon>
        <taxon>Gekkoninae</taxon>
        <taxon>Gekko</taxon>
    </lineage>
</organism>
<dbReference type="CDD" id="cd00586">
    <property type="entry name" value="4HBT"/>
    <property type="match status" value="1"/>
</dbReference>
<dbReference type="Proteomes" id="UP000694871">
    <property type="component" value="Unplaced"/>
</dbReference>
<reference evidence="4" key="1">
    <citation type="submission" date="2025-08" db="UniProtKB">
        <authorList>
            <consortium name="RefSeq"/>
        </authorList>
    </citation>
    <scope>IDENTIFICATION</scope>
</reference>
<evidence type="ECO:0000256" key="2">
    <source>
        <dbReference type="ARBA" id="ARBA00041112"/>
    </source>
</evidence>
<protein>
    <recommendedName>
        <fullName evidence="2">Protein THEM6</fullName>
    </recommendedName>
</protein>
<dbReference type="Gene3D" id="3.10.129.10">
    <property type="entry name" value="Hotdog Thioesterase"/>
    <property type="match status" value="1"/>
</dbReference>
<gene>
    <name evidence="4" type="primary">LOC107112923</name>
</gene>
<keyword evidence="3" id="KW-1185">Reference proteome</keyword>
<dbReference type="PANTHER" id="PTHR12475:SF4">
    <property type="entry name" value="PROTEIN THEM6"/>
    <property type="match status" value="1"/>
</dbReference>
<evidence type="ECO:0000256" key="1">
    <source>
        <dbReference type="ARBA" id="ARBA00038228"/>
    </source>
</evidence>
<accession>A0ABM1K7D1</accession>
<dbReference type="SUPFAM" id="SSF54637">
    <property type="entry name" value="Thioesterase/thiol ester dehydrase-isomerase"/>
    <property type="match status" value="1"/>
</dbReference>
<name>A0ABM1K7D1_GEKJA</name>
<dbReference type="GeneID" id="107112923"/>